<feature type="transmembrane region" description="Helical" evidence="9">
    <location>
        <begin position="659"/>
        <end position="680"/>
    </location>
</feature>
<keyword evidence="7" id="KW-0915">Sodium</keyword>
<keyword evidence="2" id="KW-0813">Transport</keyword>
<evidence type="ECO:0000256" key="6">
    <source>
        <dbReference type="ARBA" id="ARBA00023136"/>
    </source>
</evidence>
<evidence type="ECO:0000256" key="4">
    <source>
        <dbReference type="ARBA" id="ARBA00022847"/>
    </source>
</evidence>
<dbReference type="PROSITE" id="PS50267">
    <property type="entry name" value="NA_NEUROTRAN_SYMP_3"/>
    <property type="match status" value="1"/>
</dbReference>
<dbReference type="SUPFAM" id="SSF161070">
    <property type="entry name" value="SNF-like"/>
    <property type="match status" value="1"/>
</dbReference>
<keyword evidence="6 9" id="KW-0472">Membrane</keyword>
<feature type="transmembrane region" description="Helical" evidence="9">
    <location>
        <begin position="391"/>
        <end position="415"/>
    </location>
</feature>
<feature type="transmembrane region" description="Helical" evidence="9">
    <location>
        <begin position="597"/>
        <end position="620"/>
    </location>
</feature>
<feature type="transmembrane region" description="Helical" evidence="9">
    <location>
        <begin position="566"/>
        <end position="591"/>
    </location>
</feature>
<gene>
    <name evidence="10" type="ORF">CYNAS_LOCUS8832</name>
</gene>
<feature type="binding site" evidence="7">
    <location>
        <position position="165"/>
    </location>
    <ligand>
        <name>Na(+)</name>
        <dbReference type="ChEBI" id="CHEBI:29101"/>
        <label>1</label>
    </ligand>
</feature>
<feature type="transmembrane region" description="Helical" evidence="9">
    <location>
        <begin position="224"/>
        <end position="244"/>
    </location>
</feature>
<dbReference type="PANTHER" id="PTHR11616">
    <property type="entry name" value="SODIUM/CHLORIDE DEPENDENT TRANSPORTER"/>
    <property type="match status" value="1"/>
</dbReference>
<feature type="transmembrane region" description="Helical" evidence="9">
    <location>
        <begin position="159"/>
        <end position="177"/>
    </location>
</feature>
<feature type="compositionally biased region" description="Basic residues" evidence="8">
    <location>
        <begin position="881"/>
        <end position="890"/>
    </location>
</feature>
<organism evidence="10 11">
    <name type="scientific">Cylicocyclus nassatus</name>
    <name type="common">Nematode worm</name>
    <dbReference type="NCBI Taxonomy" id="53992"/>
    <lineage>
        <taxon>Eukaryota</taxon>
        <taxon>Metazoa</taxon>
        <taxon>Ecdysozoa</taxon>
        <taxon>Nematoda</taxon>
        <taxon>Chromadorea</taxon>
        <taxon>Rhabditida</taxon>
        <taxon>Rhabditina</taxon>
        <taxon>Rhabditomorpha</taxon>
        <taxon>Strongyloidea</taxon>
        <taxon>Strongylidae</taxon>
        <taxon>Cylicocyclus</taxon>
    </lineage>
</organism>
<dbReference type="Proteomes" id="UP001176961">
    <property type="component" value="Unassembled WGS sequence"/>
</dbReference>
<feature type="transmembrane region" description="Helical" evidence="9">
    <location>
        <begin position="357"/>
        <end position="379"/>
    </location>
</feature>
<feature type="binding site" evidence="7">
    <location>
        <position position="539"/>
    </location>
    <ligand>
        <name>Na(+)</name>
        <dbReference type="ChEBI" id="CHEBI:29101"/>
        <label>1</label>
    </ligand>
</feature>
<keyword evidence="5 9" id="KW-1133">Transmembrane helix</keyword>
<evidence type="ECO:0000256" key="5">
    <source>
        <dbReference type="ARBA" id="ARBA00022989"/>
    </source>
</evidence>
<feature type="binding site" evidence="7">
    <location>
        <position position="172"/>
    </location>
    <ligand>
        <name>Na(+)</name>
        <dbReference type="ChEBI" id="CHEBI:29101"/>
        <label>1</label>
    </ligand>
</feature>
<sequence>MDGSEWKAALRLQIEALARRNELHRRCNRESVRDRTVEMDSRIIKLRELVSSDANLAAQFYLECVCHADETERILNRTSSRDKRNRRHKALREVASTLSVPTTRSIPSTTGIVEVILPQRTPSVQQKRWWDHFTIHRKPEEYEDAHDEVRHLWKTQTDFFLCSLGLIVGIGNMLRFPGKICEYGAIFFVPYFFCLVFIGFPMLYLHLCIGQYAGQTADVAFRRLMPVSCGLGWAFVLAAIPLIIYHNIIITWSLQYLWFSMLSVFLSEPLPWENRVMARGLLPLNLSHSTIFSDLFIGLAYLGNNLAVLGITEEDANVDFSPLGNVTLTSSELFFHLDILSLTDYTQLSITLPERHIVLALATAWLIVFMGVCRGTTWMARAIRFTATIPYLMLFILLIRGLSLPGASLGLTYLFSSAADNISSLKMWSAAAEQVLFEMGVGVGAVFSVAAYNRYRNNVYRDAALLMTINALTSILASMVIFSFLGLLAISSGQEISTIIGHDHSYIVFTVIPNMTSLMRWGPLWMCILYGTIFFTAVDAEFLWVEMLASSAMNLLQSRNRRLNSRLIAVLCCLGLLLEIPICSSGGFFLFHSMDSLISSLSTFILSFLLLITVSYLYGLNKFLSDISSMLRIPRRTKAKWAHLHMHEKLMELFGPCGTFIRFSWALVCPCFLTILMITHAVSYRRPLFFGCHVPVQSEFFAWILVHAPLSAAFIGAITAIVRIRQSGKTISSLFDSSSWHQQVTTVSYDESPPPSPSSRTQPKRENTYMYIDPASRGPTVRSVFQPTSDNYAWKCGRLRDWQMQETASIDQSISQPSFAASIASQGTLTLFGSPPASNGFMMSEETTCSTSRSSDTKVNEKCNTLMQPRIVLPPSSPIPRKVRTSRQSRKLTCSEPPLKVEIPSLDLIPSTPPPRISPSRSEPPGLTTDRPAASVRSKSASHSEFSESDDDSESGVNRQRVTVIRRFQSEDSVQAFSTESVSNTPAEIGRQRSLSSVAIFDENDKSARSTQTLSQLKRPPPIETPTRF</sequence>
<evidence type="ECO:0000313" key="10">
    <source>
        <dbReference type="EMBL" id="CAJ0596849.1"/>
    </source>
</evidence>
<feature type="transmembrane region" description="Helical" evidence="9">
    <location>
        <begin position="700"/>
        <end position="722"/>
    </location>
</feature>
<feature type="region of interest" description="Disordered" evidence="8">
    <location>
        <begin position="869"/>
        <end position="960"/>
    </location>
</feature>
<evidence type="ECO:0000256" key="2">
    <source>
        <dbReference type="ARBA" id="ARBA00022448"/>
    </source>
</evidence>
<comment type="caution">
    <text evidence="10">The sequence shown here is derived from an EMBL/GenBank/DDBJ whole genome shotgun (WGS) entry which is preliminary data.</text>
</comment>
<evidence type="ECO:0000256" key="1">
    <source>
        <dbReference type="ARBA" id="ARBA00004141"/>
    </source>
</evidence>
<feature type="compositionally biased region" description="Polar residues" evidence="8">
    <location>
        <begin position="973"/>
        <end position="986"/>
    </location>
</feature>
<accession>A0AA36GRK8</accession>
<feature type="transmembrane region" description="Helical" evidence="9">
    <location>
        <begin position="183"/>
        <end position="204"/>
    </location>
</feature>
<dbReference type="InterPro" id="IPR037272">
    <property type="entry name" value="SNS_sf"/>
</dbReference>
<dbReference type="PRINTS" id="PR00176">
    <property type="entry name" value="NANEUSMPORT"/>
</dbReference>
<evidence type="ECO:0000256" key="3">
    <source>
        <dbReference type="ARBA" id="ARBA00022692"/>
    </source>
</evidence>
<proteinExistence type="predicted"/>
<dbReference type="GO" id="GO:0015179">
    <property type="term" value="F:L-amino acid transmembrane transporter activity"/>
    <property type="evidence" value="ECO:0007669"/>
    <property type="project" value="TreeGrafter"/>
</dbReference>
<feature type="binding site" evidence="7">
    <location>
        <position position="470"/>
    </location>
    <ligand>
        <name>Na(+)</name>
        <dbReference type="ChEBI" id="CHEBI:29101"/>
        <label>1</label>
    </ligand>
</feature>
<dbReference type="CDD" id="cd10324">
    <property type="entry name" value="SLC6sbd"/>
    <property type="match status" value="1"/>
</dbReference>
<dbReference type="EMBL" id="CATQJL010000223">
    <property type="protein sequence ID" value="CAJ0596849.1"/>
    <property type="molecule type" value="Genomic_DNA"/>
</dbReference>
<keyword evidence="3 9" id="KW-0812">Transmembrane</keyword>
<comment type="subcellular location">
    <subcellularLocation>
        <location evidence="1">Membrane</location>
        <topology evidence="1">Multi-pass membrane protein</topology>
    </subcellularLocation>
</comment>
<dbReference type="AlphaFoldDB" id="A0AA36GRK8"/>
<feature type="transmembrane region" description="Helical" evidence="9">
    <location>
        <begin position="464"/>
        <end position="490"/>
    </location>
</feature>
<evidence type="ECO:0000256" key="9">
    <source>
        <dbReference type="SAM" id="Phobius"/>
    </source>
</evidence>
<dbReference type="PANTHER" id="PTHR11616:SF324">
    <property type="entry name" value="SODIUM-DEPENDENT TRANSPORTER SNF-12"/>
    <property type="match status" value="1"/>
</dbReference>
<dbReference type="InterPro" id="IPR000175">
    <property type="entry name" value="Na/ntran_symport"/>
</dbReference>
<dbReference type="Pfam" id="PF00209">
    <property type="entry name" value="SNF"/>
    <property type="match status" value="1"/>
</dbReference>
<dbReference type="GO" id="GO:0005886">
    <property type="term" value="C:plasma membrane"/>
    <property type="evidence" value="ECO:0007669"/>
    <property type="project" value="TreeGrafter"/>
</dbReference>
<dbReference type="GO" id="GO:0005283">
    <property type="term" value="F:amino acid:sodium symporter activity"/>
    <property type="evidence" value="ECO:0007669"/>
    <property type="project" value="TreeGrafter"/>
</dbReference>
<keyword evidence="4" id="KW-0769">Symport</keyword>
<dbReference type="GO" id="GO:0089718">
    <property type="term" value="P:amino acid import across plasma membrane"/>
    <property type="evidence" value="ECO:0007669"/>
    <property type="project" value="TreeGrafter"/>
</dbReference>
<dbReference type="GO" id="GO:0046872">
    <property type="term" value="F:metal ion binding"/>
    <property type="evidence" value="ECO:0007669"/>
    <property type="project" value="UniProtKB-KW"/>
</dbReference>
<feature type="region of interest" description="Disordered" evidence="8">
    <location>
        <begin position="746"/>
        <end position="766"/>
    </location>
</feature>
<keyword evidence="11" id="KW-1185">Reference proteome</keyword>
<feature type="transmembrane region" description="Helical" evidence="9">
    <location>
        <begin position="435"/>
        <end position="452"/>
    </location>
</feature>
<evidence type="ECO:0000256" key="8">
    <source>
        <dbReference type="SAM" id="MobiDB-lite"/>
    </source>
</evidence>
<feature type="transmembrane region" description="Helical" evidence="9">
    <location>
        <begin position="523"/>
        <end position="545"/>
    </location>
</feature>
<evidence type="ECO:0008006" key="12">
    <source>
        <dbReference type="Google" id="ProtNLM"/>
    </source>
</evidence>
<reference evidence="10" key="1">
    <citation type="submission" date="2023-07" db="EMBL/GenBank/DDBJ databases">
        <authorList>
            <consortium name="CYATHOMIX"/>
        </authorList>
    </citation>
    <scope>NUCLEOTIDE SEQUENCE</scope>
    <source>
        <strain evidence="10">N/A</strain>
    </source>
</reference>
<feature type="region of interest" description="Disordered" evidence="8">
    <location>
        <begin position="973"/>
        <end position="1029"/>
    </location>
</feature>
<feature type="compositionally biased region" description="Pro residues" evidence="8">
    <location>
        <begin position="1019"/>
        <end position="1029"/>
    </location>
</feature>
<feature type="binding site" evidence="7">
    <location>
        <position position="168"/>
    </location>
    <ligand>
        <name>Na(+)</name>
        <dbReference type="ChEBI" id="CHEBI:29101"/>
        <label>1</label>
    </ligand>
</feature>
<protein>
    <recommendedName>
        <fullName evidence="12">Sodium:neurotransmitter symporter family protein</fullName>
    </recommendedName>
</protein>
<evidence type="ECO:0000256" key="7">
    <source>
        <dbReference type="PIRSR" id="PIRSR600175-1"/>
    </source>
</evidence>
<evidence type="ECO:0000313" key="11">
    <source>
        <dbReference type="Proteomes" id="UP001176961"/>
    </source>
</evidence>
<name>A0AA36GRK8_CYLNA</name>
<keyword evidence="7" id="KW-0479">Metal-binding</keyword>